<dbReference type="PANTHER" id="PTHR43646">
    <property type="entry name" value="GLYCOSYLTRANSFERASE"/>
    <property type="match status" value="1"/>
</dbReference>
<accession>A0ABV0JCZ4</accession>
<dbReference type="InterPro" id="IPR026461">
    <property type="entry name" value="Trfase_2_rSAM/seldom_assoc"/>
</dbReference>
<dbReference type="InterPro" id="IPR018641">
    <property type="entry name" value="Trfase_1_rSAM/seldom-assoc"/>
</dbReference>
<dbReference type="EMBL" id="JAMPKM010000011">
    <property type="protein sequence ID" value="MEP0818886.1"/>
    <property type="molecule type" value="Genomic_DNA"/>
</dbReference>
<evidence type="ECO:0000313" key="11">
    <source>
        <dbReference type="EMBL" id="MEP0818886.1"/>
    </source>
</evidence>
<evidence type="ECO:0000313" key="12">
    <source>
        <dbReference type="Proteomes" id="UP001464891"/>
    </source>
</evidence>
<reference evidence="11 12" key="1">
    <citation type="submission" date="2022-04" db="EMBL/GenBank/DDBJ databases">
        <title>Positive selection, recombination, and allopatry shape intraspecific diversity of widespread and dominant cyanobacteria.</title>
        <authorList>
            <person name="Wei J."/>
            <person name="Shu W."/>
            <person name="Hu C."/>
        </authorList>
    </citation>
    <scope>NUCLEOTIDE SEQUENCE [LARGE SCALE GENOMIC DNA]</scope>
    <source>
        <strain evidence="11 12">GB2-A4</strain>
    </source>
</reference>
<evidence type="ECO:0000259" key="10">
    <source>
        <dbReference type="Pfam" id="PF00535"/>
    </source>
</evidence>
<keyword evidence="2" id="KW-1003">Cell membrane</keyword>
<gene>
    <name evidence="11" type="ORF">NC998_17450</name>
</gene>
<organism evidence="11 12">
    <name type="scientific">Trichocoleus desertorum GB2-A4</name>
    <dbReference type="NCBI Taxonomy" id="2933944"/>
    <lineage>
        <taxon>Bacteria</taxon>
        <taxon>Bacillati</taxon>
        <taxon>Cyanobacteriota</taxon>
        <taxon>Cyanophyceae</taxon>
        <taxon>Leptolyngbyales</taxon>
        <taxon>Trichocoleusaceae</taxon>
        <taxon>Trichocoleus</taxon>
    </lineage>
</organism>
<dbReference type="InterPro" id="IPR001173">
    <property type="entry name" value="Glyco_trans_2-like"/>
</dbReference>
<evidence type="ECO:0000256" key="1">
    <source>
        <dbReference type="ARBA" id="ARBA00004236"/>
    </source>
</evidence>
<dbReference type="SUPFAM" id="SSF53448">
    <property type="entry name" value="Nucleotide-diphospho-sugar transferases"/>
    <property type="match status" value="2"/>
</dbReference>
<comment type="subcellular location">
    <subcellularLocation>
        <location evidence="1">Cell membrane</location>
    </subcellularLocation>
</comment>
<evidence type="ECO:0000256" key="3">
    <source>
        <dbReference type="ARBA" id="ARBA00022676"/>
    </source>
</evidence>
<feature type="domain" description="Glycosyltransferase 2-like" evidence="10">
    <location>
        <begin position="219"/>
        <end position="317"/>
    </location>
</feature>
<dbReference type="Proteomes" id="UP001464891">
    <property type="component" value="Unassembled WGS sequence"/>
</dbReference>
<evidence type="ECO:0000256" key="5">
    <source>
        <dbReference type="ARBA" id="ARBA00023136"/>
    </source>
</evidence>
<evidence type="ECO:0000256" key="9">
    <source>
        <dbReference type="ARBA" id="ARBA00040345"/>
    </source>
</evidence>
<dbReference type="RefSeq" id="WP_348252311.1">
    <property type="nucleotide sequence ID" value="NZ_JAMPKM010000011.1"/>
</dbReference>
<evidence type="ECO:0000256" key="6">
    <source>
        <dbReference type="ARBA" id="ARBA00037281"/>
    </source>
</evidence>
<comment type="similarity">
    <text evidence="8">Belongs to the glycosyltransferase 2 family. CrtQ subfamily.</text>
</comment>
<comment type="pathway">
    <text evidence="7">Carotenoid biosynthesis; staphyloxanthin biosynthesis; staphyloxanthin from farnesyl diphosphate: step 4/5.</text>
</comment>
<dbReference type="PANTHER" id="PTHR43646:SF2">
    <property type="entry name" value="GLYCOSYLTRANSFERASE 2-LIKE DOMAIN-CONTAINING PROTEIN"/>
    <property type="match status" value="1"/>
</dbReference>
<dbReference type="CDD" id="cd02522">
    <property type="entry name" value="GT_2_like_a"/>
    <property type="match status" value="1"/>
</dbReference>
<proteinExistence type="inferred from homology"/>
<evidence type="ECO:0000256" key="2">
    <source>
        <dbReference type="ARBA" id="ARBA00022475"/>
    </source>
</evidence>
<dbReference type="Pfam" id="PF09837">
    <property type="entry name" value="DUF2064"/>
    <property type="match status" value="1"/>
</dbReference>
<dbReference type="NCBIfam" id="TIGR04283">
    <property type="entry name" value="glyco_like_mftF"/>
    <property type="match status" value="1"/>
</dbReference>
<comment type="caution">
    <text evidence="11">The sequence shown here is derived from an EMBL/GenBank/DDBJ whole genome shotgun (WGS) entry which is preliminary data.</text>
</comment>
<keyword evidence="4" id="KW-0808">Transferase</keyword>
<sequence length="439" mass="48308">MATAVRERLIIFTRYPEPSKTKTRLIPALGPERAAILQQRMTEHTLAQAQLLQASLLIDLEVRFTGGNVGLMRSWLGHDLTYRSQGEGDLGQRLAQAFQSAFRAGMQRVVIVGIDCPDLDAIILGKALQELQQHDLVLGPATDGGYYLIGLRRLVPKLFQGITWSTDRVWEQTIAIAQQHDLSVGSLPPLDDIDRPEDLAIWERVSQSSITQLGNEKISIIIPVLNEAAAIAQTLTAAQQVSQAEIIVVDGGSQDETVAIAQSLGAKVITTAPGRAQQMNAGAKVATGEVLLFLHGDTLLPADFATQIRQDLISPGVIAGAFALSINSALPGIRLIERLVNWRSRYGQMPYGDQAMFLRAKTFQQMGGFADLPIMEDFELMQRLKQKGAIAIVPEPVITSGRRWARLGVLRTTLLNQLIILAYFLGVPRDRLARWYRSH</sequence>
<comment type="function">
    <text evidence="6">Catalyzes the glycosylation of 4,4'-diaponeurosporenoate, i.e. the esterification of glucose at the C1'' position with the carboxyl group of 4,4'-diaponeurosporenic acid, to form glycosyl-4,4'-diaponeurosporenoate. This is a step in the biosynthesis of staphyloxanthin, an orange pigment present in most staphylococci strains.</text>
</comment>
<name>A0ABV0JCZ4_9CYAN</name>
<dbReference type="NCBIfam" id="TIGR04282">
    <property type="entry name" value="glyco_like_cofC"/>
    <property type="match status" value="1"/>
</dbReference>
<evidence type="ECO:0000256" key="4">
    <source>
        <dbReference type="ARBA" id="ARBA00022679"/>
    </source>
</evidence>
<keyword evidence="12" id="KW-1185">Reference proteome</keyword>
<dbReference type="InterPro" id="IPR029044">
    <property type="entry name" value="Nucleotide-diphossugar_trans"/>
</dbReference>
<evidence type="ECO:0000256" key="8">
    <source>
        <dbReference type="ARBA" id="ARBA00038120"/>
    </source>
</evidence>
<dbReference type="Pfam" id="PF00535">
    <property type="entry name" value="Glycos_transf_2"/>
    <property type="match status" value="1"/>
</dbReference>
<keyword evidence="3" id="KW-0328">Glycosyltransferase</keyword>
<keyword evidence="5" id="KW-0472">Membrane</keyword>
<protein>
    <recommendedName>
        <fullName evidence="9">4,4'-diaponeurosporenoate glycosyltransferase</fullName>
    </recommendedName>
</protein>
<dbReference type="Gene3D" id="3.90.550.10">
    <property type="entry name" value="Spore Coat Polysaccharide Biosynthesis Protein SpsA, Chain A"/>
    <property type="match status" value="1"/>
</dbReference>
<evidence type="ECO:0000256" key="7">
    <source>
        <dbReference type="ARBA" id="ARBA00037904"/>
    </source>
</evidence>